<evidence type="ECO:0000313" key="3">
    <source>
        <dbReference type="Proteomes" id="UP000694416"/>
    </source>
</evidence>
<dbReference type="Ensembl" id="ENSPTET00000002784.1">
    <property type="protein sequence ID" value="ENSPTEP00000001855.1"/>
    <property type="gene ID" value="ENSPTEG00000002098.1"/>
</dbReference>
<reference evidence="2" key="2">
    <citation type="submission" date="2025-09" db="UniProtKB">
        <authorList>
            <consortium name="Ensembl"/>
        </authorList>
    </citation>
    <scope>IDENTIFICATION</scope>
</reference>
<dbReference type="CDD" id="cd05402">
    <property type="entry name" value="NT_PAP_TUTase"/>
    <property type="match status" value="1"/>
</dbReference>
<dbReference type="Proteomes" id="UP000694416">
    <property type="component" value="Unplaced"/>
</dbReference>
<dbReference type="PANTHER" id="PTHR23092">
    <property type="entry name" value="POLY(A) RNA POLYMERASE"/>
    <property type="match status" value="1"/>
</dbReference>
<dbReference type="GO" id="GO:0043634">
    <property type="term" value="P:polyadenylation-dependent ncRNA catabolic process"/>
    <property type="evidence" value="ECO:0007669"/>
    <property type="project" value="TreeGrafter"/>
</dbReference>
<feature type="domain" description="Poly(A) RNA polymerase mitochondrial-like central palm" evidence="1">
    <location>
        <begin position="197"/>
        <end position="319"/>
    </location>
</feature>
<protein>
    <recommendedName>
        <fullName evidence="1">Poly(A) RNA polymerase mitochondrial-like central palm domain-containing protein</fullName>
    </recommendedName>
</protein>
<dbReference type="Gene3D" id="1.10.1410.10">
    <property type="match status" value="1"/>
</dbReference>
<dbReference type="GO" id="GO:0003729">
    <property type="term" value="F:mRNA binding"/>
    <property type="evidence" value="ECO:0007669"/>
    <property type="project" value="TreeGrafter"/>
</dbReference>
<dbReference type="InterPro" id="IPR054708">
    <property type="entry name" value="MTPAP-like_central"/>
</dbReference>
<dbReference type="SUPFAM" id="SSF81301">
    <property type="entry name" value="Nucleotidyltransferase"/>
    <property type="match status" value="1"/>
</dbReference>
<dbReference type="InterPro" id="IPR045862">
    <property type="entry name" value="Trf4-like"/>
</dbReference>
<keyword evidence="3" id="KW-1185">Reference proteome</keyword>
<evidence type="ECO:0000259" key="1">
    <source>
        <dbReference type="Pfam" id="PF22600"/>
    </source>
</evidence>
<dbReference type="InterPro" id="IPR043519">
    <property type="entry name" value="NT_sf"/>
</dbReference>
<dbReference type="AlphaFoldDB" id="A0A8C9LH73"/>
<organism evidence="2 3">
    <name type="scientific">Piliocolobus tephrosceles</name>
    <name type="common">Ugandan red Colobus</name>
    <dbReference type="NCBI Taxonomy" id="591936"/>
    <lineage>
        <taxon>Eukaryota</taxon>
        <taxon>Metazoa</taxon>
        <taxon>Chordata</taxon>
        <taxon>Craniata</taxon>
        <taxon>Vertebrata</taxon>
        <taxon>Euteleostomi</taxon>
        <taxon>Mammalia</taxon>
        <taxon>Eutheria</taxon>
        <taxon>Euarchontoglires</taxon>
        <taxon>Primates</taxon>
        <taxon>Haplorrhini</taxon>
        <taxon>Catarrhini</taxon>
        <taxon>Cercopithecidae</taxon>
        <taxon>Colobinae</taxon>
        <taxon>Piliocolobus</taxon>
    </lineage>
</organism>
<dbReference type="SUPFAM" id="SSF81631">
    <property type="entry name" value="PAP/OAS1 substrate-binding domain"/>
    <property type="match status" value="1"/>
</dbReference>
<accession>A0A8C9LH73</accession>
<dbReference type="GO" id="GO:0031499">
    <property type="term" value="C:TRAMP complex"/>
    <property type="evidence" value="ECO:0007669"/>
    <property type="project" value="TreeGrafter"/>
</dbReference>
<reference evidence="2" key="1">
    <citation type="submission" date="2025-08" db="UniProtKB">
        <authorList>
            <consortium name="Ensembl"/>
        </authorList>
    </citation>
    <scope>IDENTIFICATION</scope>
</reference>
<dbReference type="Gene3D" id="3.30.460.10">
    <property type="entry name" value="Beta Polymerase, domain 2"/>
    <property type="match status" value="1"/>
</dbReference>
<sequence length="507" mass="59819">MKDHKTNNSKSKKFYTKFRSHKSYATDSTAHIANHNRKKMIKNTSDYGEFHLEEKYNKHKHDSFTKCYRDKKTFGNQIKTLKSADIHNKNIKRNPKKELNKINRIIIPCKKKQVKITDHLYNHIHVLLDIYSDKNKIIYNNILETLKEENKLNKHFYNNWSVNKSHSEILGIIIEYIKKQNINNSFTRLFQNIGKEVIYLIHLMKPHKNEILIKKKIVNTLENFFKLIYNEYYIIIFGSCNNHLDIYNSDIDICLFNNIISDKHNVMNLYTKMHNSKLFKNVTIEKILFAKVPIVKCHFRAYNISVDISFNQKTSISTTVATQKLIKNNSLIKYILIFIKMFLAQNNVNEAWDGGLSSFNILLIFNTFMKSNTFIFYQKNPFLYIGEVIYKFIVHISLFKDQPSLPYFLKIFKENCKTYNHFVTIVEHKKKKHKQSIPIPIGDDTSSDDISNDNDGNICDNDRFSNVLYENDLNSLQTLYTEVFLTLPVSEILGNDLFKTDQIKIPI</sequence>
<dbReference type="GO" id="GO:0005730">
    <property type="term" value="C:nucleolus"/>
    <property type="evidence" value="ECO:0007669"/>
    <property type="project" value="TreeGrafter"/>
</dbReference>
<evidence type="ECO:0000313" key="2">
    <source>
        <dbReference type="Ensembl" id="ENSPTEP00000001855.1"/>
    </source>
</evidence>
<name>A0A8C9LH73_9PRIM</name>
<dbReference type="GO" id="GO:0031123">
    <property type="term" value="P:RNA 3'-end processing"/>
    <property type="evidence" value="ECO:0007669"/>
    <property type="project" value="TreeGrafter"/>
</dbReference>
<dbReference type="Pfam" id="PF22600">
    <property type="entry name" value="MTPAP-like_central"/>
    <property type="match status" value="1"/>
</dbReference>
<proteinExistence type="predicted"/>
<dbReference type="PANTHER" id="PTHR23092:SF15">
    <property type="entry name" value="INACTIVE NON-CANONICAL POLY(A) RNA POLYMERASE PROTEIN TRF4-2-RELATED"/>
    <property type="match status" value="1"/>
</dbReference>
<dbReference type="GO" id="GO:1990817">
    <property type="term" value="F:poly(A) RNA polymerase activity"/>
    <property type="evidence" value="ECO:0007669"/>
    <property type="project" value="InterPro"/>
</dbReference>